<feature type="transmembrane region" description="Helical" evidence="1">
    <location>
        <begin position="116"/>
        <end position="134"/>
    </location>
</feature>
<protein>
    <submittedName>
        <fullName evidence="3">Protein hupE</fullName>
    </submittedName>
</protein>
<name>A0A8J3HCH2_9RHOB</name>
<feature type="transmembrane region" description="Helical" evidence="1">
    <location>
        <begin position="92"/>
        <end position="109"/>
    </location>
</feature>
<reference evidence="3" key="1">
    <citation type="journal article" date="2014" name="Int. J. Syst. Evol. Microbiol.">
        <title>Complete genome sequence of Corynebacterium casei LMG S-19264T (=DSM 44701T), isolated from a smear-ripened cheese.</title>
        <authorList>
            <consortium name="US DOE Joint Genome Institute (JGI-PGF)"/>
            <person name="Walter F."/>
            <person name="Albersmeier A."/>
            <person name="Kalinowski J."/>
            <person name="Ruckert C."/>
        </authorList>
    </citation>
    <scope>NUCLEOTIDE SEQUENCE</scope>
    <source>
        <strain evidence="3">CGMCC 1.7081</strain>
    </source>
</reference>
<feature type="chain" id="PRO_5035308914" evidence="2">
    <location>
        <begin position="25"/>
        <end position="195"/>
    </location>
</feature>
<feature type="transmembrane region" description="Helical" evidence="1">
    <location>
        <begin position="67"/>
        <end position="86"/>
    </location>
</feature>
<feature type="signal peptide" evidence="2">
    <location>
        <begin position="1"/>
        <end position="24"/>
    </location>
</feature>
<keyword evidence="4" id="KW-1185">Reference proteome</keyword>
<reference evidence="3" key="2">
    <citation type="submission" date="2020-09" db="EMBL/GenBank/DDBJ databases">
        <authorList>
            <person name="Sun Q."/>
            <person name="Zhou Y."/>
        </authorList>
    </citation>
    <scope>NUCLEOTIDE SEQUENCE</scope>
    <source>
        <strain evidence="3">CGMCC 1.7081</strain>
    </source>
</reference>
<keyword evidence="2" id="KW-0732">Signal</keyword>
<dbReference type="EMBL" id="BNAP01000038">
    <property type="protein sequence ID" value="GHH03601.1"/>
    <property type="molecule type" value="Genomic_DNA"/>
</dbReference>
<evidence type="ECO:0000313" key="3">
    <source>
        <dbReference type="EMBL" id="GHH03601.1"/>
    </source>
</evidence>
<keyword evidence="1" id="KW-0472">Membrane</keyword>
<keyword evidence="1" id="KW-0812">Transmembrane</keyword>
<keyword evidence="1" id="KW-1133">Transmembrane helix</keyword>
<dbReference type="RefSeq" id="WP_229861846.1">
    <property type="nucleotide sequence ID" value="NZ_BNAP01000038.1"/>
</dbReference>
<feature type="transmembrane region" description="Helical" evidence="1">
    <location>
        <begin position="176"/>
        <end position="194"/>
    </location>
</feature>
<accession>A0A8J3HCH2</accession>
<dbReference type="AlphaFoldDB" id="A0A8J3HCH2"/>
<feature type="transmembrane region" description="Helical" evidence="1">
    <location>
        <begin position="40"/>
        <end position="60"/>
    </location>
</feature>
<gene>
    <name evidence="3" type="ORF">GCM10010961_41700</name>
</gene>
<feature type="transmembrane region" description="Helical" evidence="1">
    <location>
        <begin position="146"/>
        <end position="169"/>
    </location>
</feature>
<evidence type="ECO:0000313" key="4">
    <source>
        <dbReference type="Proteomes" id="UP000611500"/>
    </source>
</evidence>
<dbReference type="InterPro" id="IPR007038">
    <property type="entry name" value="HupE_UreJ"/>
</dbReference>
<dbReference type="Pfam" id="PF04955">
    <property type="entry name" value="HupE_UreJ"/>
    <property type="match status" value="1"/>
</dbReference>
<sequence length="195" mass="19384">MKPQMKHLIPALVPALLICQPALAHLNPGEHGSFMAGASHPISGADHILAMVCVGLWAALLGGRALWIVPTAFVGAMSLGFVAALAGMPLPLVEPMILASSVVLGLLVAVAARMPVTAGAAVVAVFAVFHGHAHGAEMGGAHALNYLAGFAVVTAALHVAGLSFGLLLGKASRQPILRGAGLLVAVAGSALALAG</sequence>
<evidence type="ECO:0000256" key="2">
    <source>
        <dbReference type="SAM" id="SignalP"/>
    </source>
</evidence>
<dbReference type="PIRSF" id="PIRSF016919">
    <property type="entry name" value="HupE_UreJ"/>
    <property type="match status" value="1"/>
</dbReference>
<comment type="caution">
    <text evidence="3">The sequence shown here is derived from an EMBL/GenBank/DDBJ whole genome shotgun (WGS) entry which is preliminary data.</text>
</comment>
<evidence type="ECO:0000256" key="1">
    <source>
        <dbReference type="SAM" id="Phobius"/>
    </source>
</evidence>
<organism evidence="3 4">
    <name type="scientific">Pseudodonghicola xiamenensis</name>
    <dbReference type="NCBI Taxonomy" id="337702"/>
    <lineage>
        <taxon>Bacteria</taxon>
        <taxon>Pseudomonadati</taxon>
        <taxon>Pseudomonadota</taxon>
        <taxon>Alphaproteobacteria</taxon>
        <taxon>Rhodobacterales</taxon>
        <taxon>Paracoccaceae</taxon>
        <taxon>Pseudodonghicola</taxon>
    </lineage>
</organism>
<proteinExistence type="predicted"/>
<dbReference type="Proteomes" id="UP000611500">
    <property type="component" value="Unassembled WGS sequence"/>
</dbReference>